<feature type="region of interest" description="Disordered" evidence="1">
    <location>
        <begin position="159"/>
        <end position="202"/>
    </location>
</feature>
<feature type="compositionally biased region" description="Polar residues" evidence="1">
    <location>
        <begin position="159"/>
        <end position="172"/>
    </location>
</feature>
<evidence type="ECO:0000256" key="1">
    <source>
        <dbReference type="SAM" id="MobiDB-lite"/>
    </source>
</evidence>
<protein>
    <submittedName>
        <fullName evidence="3">Uncharacterized protein</fullName>
    </submittedName>
</protein>
<dbReference type="RefSeq" id="XP_016221591.1">
    <property type="nucleotide sequence ID" value="XM_016372259.1"/>
</dbReference>
<reference evidence="3 4" key="1">
    <citation type="submission" date="2015-01" db="EMBL/GenBank/DDBJ databases">
        <title>The Genome Sequence of Exophiala mesophila CBS40295.</title>
        <authorList>
            <consortium name="The Broad Institute Genomics Platform"/>
            <person name="Cuomo C."/>
            <person name="de Hoog S."/>
            <person name="Gorbushina A."/>
            <person name="Stielow B."/>
            <person name="Teixiera M."/>
            <person name="Abouelleil A."/>
            <person name="Chapman S.B."/>
            <person name="Priest M."/>
            <person name="Young S.K."/>
            <person name="Wortman J."/>
            <person name="Nusbaum C."/>
            <person name="Birren B."/>
        </authorList>
    </citation>
    <scope>NUCLEOTIDE SEQUENCE [LARGE SCALE GENOMIC DNA]</scope>
    <source>
        <strain evidence="3 4">CBS 40295</strain>
    </source>
</reference>
<dbReference type="AlphaFoldDB" id="A0A0D1Z5F6"/>
<dbReference type="OrthoDB" id="10469027at2759"/>
<keyword evidence="2" id="KW-0472">Membrane</keyword>
<feature type="compositionally biased region" description="Low complexity" evidence="1">
    <location>
        <begin position="121"/>
        <end position="130"/>
    </location>
</feature>
<dbReference type="EMBL" id="KN847524">
    <property type="protein sequence ID" value="KIV90017.1"/>
    <property type="molecule type" value="Genomic_DNA"/>
</dbReference>
<evidence type="ECO:0000256" key="2">
    <source>
        <dbReference type="SAM" id="Phobius"/>
    </source>
</evidence>
<gene>
    <name evidence="3" type="ORF">PV10_07367</name>
</gene>
<keyword evidence="2" id="KW-1133">Transmembrane helix</keyword>
<proteinExistence type="predicted"/>
<dbReference type="HOGENOM" id="CLU_1124546_0_0_1"/>
<dbReference type="GeneID" id="27325212"/>
<feature type="compositionally biased region" description="Low complexity" evidence="1">
    <location>
        <begin position="173"/>
        <end position="189"/>
    </location>
</feature>
<feature type="transmembrane region" description="Helical" evidence="2">
    <location>
        <begin position="211"/>
        <end position="232"/>
    </location>
</feature>
<sequence>MPINEGQVLHIKNITIGKPHLFTWRSTSKNPKRLMLDAWDLPPVQTLIGADPRDEFHWNGNLESHMYPNDSNTYYTLVLYDYYDDTKLCESQLFRLIRPIIDDSSESKSSGTTTMLGDPITASSSSSLSSSITTGTRSTLSLHHSPIPTATVLSISTPSKAAYSSPTNNPDPTTISSNNSSDFNSAATSLSEPGQPLEPRDTVHLSPTRRLVIAISVAFGSLLIAILVAAGYKIRQQYKAGVFQRRD</sequence>
<keyword evidence="4" id="KW-1185">Reference proteome</keyword>
<organism evidence="3 4">
    <name type="scientific">Exophiala mesophila</name>
    <name type="common">Black yeast-like fungus</name>
    <dbReference type="NCBI Taxonomy" id="212818"/>
    <lineage>
        <taxon>Eukaryota</taxon>
        <taxon>Fungi</taxon>
        <taxon>Dikarya</taxon>
        <taxon>Ascomycota</taxon>
        <taxon>Pezizomycotina</taxon>
        <taxon>Eurotiomycetes</taxon>
        <taxon>Chaetothyriomycetidae</taxon>
        <taxon>Chaetothyriales</taxon>
        <taxon>Herpotrichiellaceae</taxon>
        <taxon>Exophiala</taxon>
    </lineage>
</organism>
<dbReference type="Proteomes" id="UP000054302">
    <property type="component" value="Unassembled WGS sequence"/>
</dbReference>
<evidence type="ECO:0000313" key="3">
    <source>
        <dbReference type="EMBL" id="KIV90017.1"/>
    </source>
</evidence>
<keyword evidence="2" id="KW-0812">Transmembrane</keyword>
<evidence type="ECO:0000313" key="4">
    <source>
        <dbReference type="Proteomes" id="UP000054302"/>
    </source>
</evidence>
<name>A0A0D1Z5F6_EXOME</name>
<dbReference type="VEuPathDB" id="FungiDB:PV10_07367"/>
<feature type="region of interest" description="Disordered" evidence="1">
    <location>
        <begin position="105"/>
        <end position="130"/>
    </location>
</feature>
<accession>A0A0D1Z5F6</accession>